<dbReference type="EMBL" id="KZ819308">
    <property type="protein sequence ID" value="PWN94865.1"/>
    <property type="molecule type" value="Genomic_DNA"/>
</dbReference>
<accession>A0A316Z3V5</accession>
<evidence type="ECO:0000313" key="2">
    <source>
        <dbReference type="EMBL" id="PWN94865.1"/>
    </source>
</evidence>
<feature type="region of interest" description="Disordered" evidence="1">
    <location>
        <begin position="68"/>
        <end position="93"/>
    </location>
</feature>
<reference evidence="2 3" key="1">
    <citation type="journal article" date="2018" name="Mol. Biol. Evol.">
        <title>Broad Genomic Sampling Reveals a Smut Pathogenic Ancestry of the Fungal Clade Ustilaginomycotina.</title>
        <authorList>
            <person name="Kijpornyongpan T."/>
            <person name="Mondo S.J."/>
            <person name="Barry K."/>
            <person name="Sandor L."/>
            <person name="Lee J."/>
            <person name="Lipzen A."/>
            <person name="Pangilinan J."/>
            <person name="LaButti K."/>
            <person name="Hainaut M."/>
            <person name="Henrissat B."/>
            <person name="Grigoriev I.V."/>
            <person name="Spatafora J.W."/>
            <person name="Aime M.C."/>
        </authorList>
    </citation>
    <scope>NUCLEOTIDE SEQUENCE [LARGE SCALE GENOMIC DNA]</scope>
    <source>
        <strain evidence="2 3">MCA 4186</strain>
    </source>
</reference>
<feature type="compositionally biased region" description="Low complexity" evidence="1">
    <location>
        <begin position="28"/>
        <end position="45"/>
    </location>
</feature>
<keyword evidence="3" id="KW-1185">Reference proteome</keyword>
<dbReference type="Proteomes" id="UP000245946">
    <property type="component" value="Unassembled WGS sequence"/>
</dbReference>
<gene>
    <name evidence="2" type="ORF">FA09DRAFT_161571</name>
</gene>
<evidence type="ECO:0000256" key="1">
    <source>
        <dbReference type="SAM" id="MobiDB-lite"/>
    </source>
</evidence>
<evidence type="ECO:0000313" key="3">
    <source>
        <dbReference type="Proteomes" id="UP000245946"/>
    </source>
</evidence>
<dbReference type="AlphaFoldDB" id="A0A316Z3V5"/>
<feature type="compositionally biased region" description="Polar residues" evidence="1">
    <location>
        <begin position="46"/>
        <end position="55"/>
    </location>
</feature>
<dbReference type="RefSeq" id="XP_025595144.1">
    <property type="nucleotide sequence ID" value="XM_025739241.1"/>
</dbReference>
<dbReference type="GeneID" id="37266787"/>
<proteinExistence type="predicted"/>
<feature type="region of interest" description="Disordered" evidence="1">
    <location>
        <begin position="14"/>
        <end position="55"/>
    </location>
</feature>
<sequence length="194" mass="21778">MRPVVQPLRFCRSSLRRRSSMRRRKQQRLSPSRSSSQASARTPRPQNCSSRAWSSGCSRPRAILLLPAATRRHTMPRSTRCVPSLQQQPRQRRTSTPALLQFSRSASPQLLRPLLTALSSCLRCKQRRSRCSLCARRFSSSACALAKRLPSATLRSLPPTTSQRPHPRPRTPGALSVRPCPPACRMPRSTTLSS</sequence>
<organism evidence="2 3">
    <name type="scientific">Tilletiopsis washingtonensis</name>
    <dbReference type="NCBI Taxonomy" id="58919"/>
    <lineage>
        <taxon>Eukaryota</taxon>
        <taxon>Fungi</taxon>
        <taxon>Dikarya</taxon>
        <taxon>Basidiomycota</taxon>
        <taxon>Ustilaginomycotina</taxon>
        <taxon>Exobasidiomycetes</taxon>
        <taxon>Entylomatales</taxon>
        <taxon>Entylomatales incertae sedis</taxon>
        <taxon>Tilletiopsis</taxon>
    </lineage>
</organism>
<feature type="region of interest" description="Disordered" evidence="1">
    <location>
        <begin position="154"/>
        <end position="194"/>
    </location>
</feature>
<feature type="compositionally biased region" description="Basic residues" evidence="1">
    <location>
        <begin position="14"/>
        <end position="27"/>
    </location>
</feature>
<name>A0A316Z3V5_9BASI</name>
<protein>
    <submittedName>
        <fullName evidence="2">Uncharacterized protein</fullName>
    </submittedName>
</protein>